<dbReference type="EMBL" id="JAPDRQ010000007">
    <property type="protein sequence ID" value="KAJ9663687.1"/>
    <property type="molecule type" value="Genomic_DNA"/>
</dbReference>
<gene>
    <name evidence="1" type="ORF">H2198_000699</name>
</gene>
<organism evidence="1 2">
    <name type="scientific">Neophaeococcomyces mojaviensis</name>
    <dbReference type="NCBI Taxonomy" id="3383035"/>
    <lineage>
        <taxon>Eukaryota</taxon>
        <taxon>Fungi</taxon>
        <taxon>Dikarya</taxon>
        <taxon>Ascomycota</taxon>
        <taxon>Pezizomycotina</taxon>
        <taxon>Eurotiomycetes</taxon>
        <taxon>Chaetothyriomycetidae</taxon>
        <taxon>Chaetothyriales</taxon>
        <taxon>Chaetothyriales incertae sedis</taxon>
        <taxon>Neophaeococcomyces</taxon>
    </lineage>
</organism>
<sequence>MDNTFVFSDAAGYDMVVAVTEKTINEQIKTLASPDVGIIKTESVQSSSFPEKIVVQMSADPKQRNKYVPMVMDSWDKVPKDVNGLPVNVCMRADYMPAISITSSGTNAALILNFTGGEFYMRDFGSGNINPAIDMSGWVFGIIINLDFADIERHPNAPQFVIDQLNHFTSDMFRVSQLFLNFERSDLTRFDPSVTSVGPEDDSVKVSFVYLMSSWLKYFKDNAAQNPFILGYAITRTDKSNDTDMGVPDSLKPIGNTFNVCKDPVAGKSTVNFILNTYRVPHKDRTGQHNTPGNFANNWIGSTEDCRAKMIYSFGAFLEDLILKPFYEQYRKAFYDQIKAQMDSIHDDSPYDIAKTVKPRLISYAVHNEDQGDNQYHNNYNVAWAPLPGTNGVSITWTGSWRFRKYKLTHTGAPGAEEPAEAWAEVSGMWNANMSIQVALNDQGRPILKPSTLHVDADPLQTDHWENGMAKAIGLFTGILGGFIDIFSSLFHGPDFTRMIGDALGGRGPDIKAVNISEIKLENSINTAFLLPAGDVFDFKNFSMLDTGESCLQLTYKAETGGSTTTSPTSSKLVENKVSIRPALLKKNLVTTPQTSNLAAPFVDKLQLQSLQAAKAIDTVPIDLSVSCELMRNTALGLPVSLEADINIVQDDKGNTHLSSVGSDGKLNLLVAASGSTASGWSVNDLTAAYTEHSKCVAFDIYQDQHGRVSFAFALKRVNGTASDVFYASNLPSQNLTDNLVHIQAHAKPIAGIDSTFVPERIRFGSTDDGQAPMLSVEGSLGFNHMWYQINSGSTTVSTMEFPQNVDQGGSNIVTQRSGFAFSSRANYFLYNASNQRQLVAQAVDSDGSAGNMYDYSPGNTDLPSKYRNLSYNTIEVATSRPDPNSSASDLYIGAATGLYRIPNGKHALMEAVTEIVKDIHMVSVVVDGNSLSVWALTAGNALYYIHGQRQQAAVMSTTVAWNSPVLFAPNVISLAAIRSVYNKSNELFVLTQDSSIIHYWQDPNSTLWQSRTASVPHSKYVIDFDSFTTHIHLESGGTPLSNHPLRVTCSEWQYYTINGLFYSLDEDVAAQVKTDDFGNLTMIAGAQGIATHVLHIQVPKWLIQITGDSFAETINVYPSGKIQYHLQHVNDGKGLRDAKQQDGKPVIDPATSEDVSDGVATQISTLHGVANDQYPPTKAGNVFTVAEHPSNSDGKSTTNLKHSLLQNIATPFLPKGTVVGATVMNGGLDPMPSHAVERLLHASKALKFSFNPIDIAGDIWHHIESIGGSIVSGLEDGLVKLDNGIHFVISHLEDGLTFVLHLVNGVVKIALKSLALVFKALNYILKLVGIDISKLLRWLGHLFGWDDIWDTHKVIAGHMRDAVNYAATHGIQFMDGVKSTIDRVFDSFDETVKNALLPDDVAKANLTQAKISSESQTTVPINSPQMNFATYHVNQSQPESDTGTSDTHPHLGVLSLYDDFLKPLASTFMDKMGRNAEDALHLLTHGSVDDIKRVLFDVVDTMIAMVKHFIDSLLELAKQTLGTLQDLLESDLDIPIVGAIYEFVTALLGEEESFTLVNGISFIIAIPITVVMKCASLGSFADTDGAKTISSPNGVTTLVNVATAIPGPQALKTTVRAIKDDHIRPVMFLQASAAETVTVDRKWAAAAASQALIAQVAAAADSLVAVPPKPSSRLKKIRTGTFLVKQITSVPWWTKTLGKNDTIVGLRYVRWIFGFLGFACIAGSDDPKNAAYTSLFLGTVGMIFTFAIDGKDPPAKRYKDEVWGADMCVNIGNWTRALGSVLVANGEPVVGGGGMVLGALTALAGSGMGMHLAIENLKDKGDQQDFGQGFEGFVAAALNVPLC</sequence>
<name>A0ACC3AJQ6_9EURO</name>
<evidence type="ECO:0000313" key="2">
    <source>
        <dbReference type="Proteomes" id="UP001172386"/>
    </source>
</evidence>
<keyword evidence="2" id="KW-1185">Reference proteome</keyword>
<comment type="caution">
    <text evidence="1">The sequence shown here is derived from an EMBL/GenBank/DDBJ whole genome shotgun (WGS) entry which is preliminary data.</text>
</comment>
<accession>A0ACC3AJQ6</accession>
<reference evidence="1" key="1">
    <citation type="submission" date="2022-10" db="EMBL/GenBank/DDBJ databases">
        <title>Culturing micro-colonial fungi from biological soil crusts in the Mojave desert and describing Neophaeococcomyces mojavensis, and introducing the new genera and species Taxawa tesnikishii.</title>
        <authorList>
            <person name="Kurbessoian T."/>
            <person name="Stajich J.E."/>
        </authorList>
    </citation>
    <scope>NUCLEOTIDE SEQUENCE</scope>
    <source>
        <strain evidence="1">JES_112</strain>
    </source>
</reference>
<evidence type="ECO:0000313" key="1">
    <source>
        <dbReference type="EMBL" id="KAJ9663687.1"/>
    </source>
</evidence>
<protein>
    <submittedName>
        <fullName evidence="1">Uncharacterized protein</fullName>
    </submittedName>
</protein>
<proteinExistence type="predicted"/>
<dbReference type="Proteomes" id="UP001172386">
    <property type="component" value="Unassembled WGS sequence"/>
</dbReference>